<dbReference type="eggNOG" id="COG0194">
    <property type="taxonomic scope" value="Bacteria"/>
</dbReference>
<evidence type="ECO:0000313" key="14">
    <source>
        <dbReference type="EMBL" id="CAP18634.1"/>
    </source>
</evidence>
<dbReference type="EMBL" id="CU469464">
    <property type="protein sequence ID" value="CAP18634.1"/>
    <property type="molecule type" value="Genomic_DNA"/>
</dbReference>
<gene>
    <name evidence="12 14" type="primary">gmk</name>
    <name evidence="14" type="ordered locus">ATP_00447</name>
</gene>
<dbReference type="GO" id="GO:0005829">
    <property type="term" value="C:cytosol"/>
    <property type="evidence" value="ECO:0007669"/>
    <property type="project" value="TreeGrafter"/>
</dbReference>
<evidence type="ECO:0000256" key="12">
    <source>
        <dbReference type="HAMAP-Rule" id="MF_00328"/>
    </source>
</evidence>
<evidence type="ECO:0000259" key="13">
    <source>
        <dbReference type="PROSITE" id="PS50052"/>
    </source>
</evidence>
<organism evidence="14 15">
    <name type="scientific">Phytoplasma mali (strain AT)</name>
    <dbReference type="NCBI Taxonomy" id="482235"/>
    <lineage>
        <taxon>Bacteria</taxon>
        <taxon>Bacillati</taxon>
        <taxon>Mycoplasmatota</taxon>
        <taxon>Mollicutes</taxon>
        <taxon>Acholeplasmatales</taxon>
        <taxon>Acholeplasmataceae</taxon>
        <taxon>Candidatus Phytoplasma</taxon>
        <taxon>16SrX (Apple proliferation group)</taxon>
    </lineage>
</organism>
<comment type="catalytic activity">
    <reaction evidence="11 12">
        <text>GMP + ATP = GDP + ADP</text>
        <dbReference type="Rhea" id="RHEA:20780"/>
        <dbReference type="ChEBI" id="CHEBI:30616"/>
        <dbReference type="ChEBI" id="CHEBI:58115"/>
        <dbReference type="ChEBI" id="CHEBI:58189"/>
        <dbReference type="ChEBI" id="CHEBI:456216"/>
        <dbReference type="EC" id="2.7.4.8"/>
    </reaction>
</comment>
<dbReference type="CDD" id="cd00071">
    <property type="entry name" value="GMPK"/>
    <property type="match status" value="1"/>
</dbReference>
<comment type="similarity">
    <text evidence="3 12">Belongs to the guanylate kinase family.</text>
</comment>
<dbReference type="InterPro" id="IPR027417">
    <property type="entry name" value="P-loop_NTPase"/>
</dbReference>
<dbReference type="PANTHER" id="PTHR23117">
    <property type="entry name" value="GUANYLATE KINASE-RELATED"/>
    <property type="match status" value="1"/>
</dbReference>
<dbReference type="InterPro" id="IPR008145">
    <property type="entry name" value="GK/Ca_channel_bsu"/>
</dbReference>
<dbReference type="AlphaFoldDB" id="B3R0Q0"/>
<protein>
    <recommendedName>
        <fullName evidence="5 12">Guanylate kinase</fullName>
        <ecNumber evidence="4 12">2.7.4.8</ecNumber>
    </recommendedName>
    <alternativeName>
        <fullName evidence="10 12">GMP kinase</fullName>
    </alternativeName>
</protein>
<evidence type="ECO:0000256" key="8">
    <source>
        <dbReference type="ARBA" id="ARBA00022777"/>
    </source>
</evidence>
<feature type="binding site" evidence="12">
    <location>
        <begin position="14"/>
        <end position="21"/>
    </location>
    <ligand>
        <name>ATP</name>
        <dbReference type="ChEBI" id="CHEBI:30616"/>
    </ligand>
</feature>
<proteinExistence type="inferred from homology"/>
<dbReference type="InterPro" id="IPR017665">
    <property type="entry name" value="Guanylate_kinase"/>
</dbReference>
<dbReference type="SUPFAM" id="SSF52540">
    <property type="entry name" value="P-loop containing nucleoside triphosphate hydrolases"/>
    <property type="match status" value="1"/>
</dbReference>
<dbReference type="PROSITE" id="PS50052">
    <property type="entry name" value="GUANYLATE_KINASE_2"/>
    <property type="match status" value="1"/>
</dbReference>
<evidence type="ECO:0000256" key="7">
    <source>
        <dbReference type="ARBA" id="ARBA00022741"/>
    </source>
</evidence>
<keyword evidence="12" id="KW-0963">Cytoplasm</keyword>
<evidence type="ECO:0000256" key="5">
    <source>
        <dbReference type="ARBA" id="ARBA00016296"/>
    </source>
</evidence>
<dbReference type="NCBIfam" id="TIGR03263">
    <property type="entry name" value="guanyl_kin"/>
    <property type="match status" value="1"/>
</dbReference>
<dbReference type="InterPro" id="IPR020590">
    <property type="entry name" value="Guanylate_kinase_CS"/>
</dbReference>
<dbReference type="GO" id="GO:0005524">
    <property type="term" value="F:ATP binding"/>
    <property type="evidence" value="ECO:0007669"/>
    <property type="project" value="UniProtKB-UniRule"/>
</dbReference>
<dbReference type="KEGG" id="pml:ATP_00447"/>
<evidence type="ECO:0000313" key="15">
    <source>
        <dbReference type="Proteomes" id="UP000002020"/>
    </source>
</evidence>
<keyword evidence="6 12" id="KW-0808">Transferase</keyword>
<dbReference type="HOGENOM" id="CLU_001715_1_2_14"/>
<evidence type="ECO:0000256" key="6">
    <source>
        <dbReference type="ARBA" id="ARBA00022679"/>
    </source>
</evidence>
<evidence type="ECO:0000256" key="10">
    <source>
        <dbReference type="ARBA" id="ARBA00030128"/>
    </source>
</evidence>
<dbReference type="FunFam" id="3.30.63.10:FF:000002">
    <property type="entry name" value="Guanylate kinase 1"/>
    <property type="match status" value="1"/>
</dbReference>
<keyword evidence="7 12" id="KW-0547">Nucleotide-binding</keyword>
<dbReference type="STRING" id="37692.ATP_00447"/>
<dbReference type="SMART" id="SM00072">
    <property type="entry name" value="GuKc"/>
    <property type="match status" value="1"/>
</dbReference>
<name>B3R0Q0_PHYMT</name>
<dbReference type="PROSITE" id="PS00856">
    <property type="entry name" value="GUANYLATE_KINASE_1"/>
    <property type="match status" value="1"/>
</dbReference>
<dbReference type="Gene3D" id="3.30.63.10">
    <property type="entry name" value="Guanylate Kinase phosphate binding domain"/>
    <property type="match status" value="1"/>
</dbReference>
<dbReference type="Gene3D" id="3.40.50.300">
    <property type="entry name" value="P-loop containing nucleotide triphosphate hydrolases"/>
    <property type="match status" value="1"/>
</dbReference>
<dbReference type="InterPro" id="IPR008144">
    <property type="entry name" value="Guanylate_kin-like_dom"/>
</dbReference>
<sequence>MKLNKKGLLIIISGPSGVGKETVRKALFNIKNHNFIYSISFTTRPQRSYEKQGKNYYFVSEKQFLNYINKDYFLEWAKFLGYYYGTPRNAIEEDMKKGKEVIVEVEVEGALKIREKNIKDAVFIFIVPPSKKSLYDRLKKRGTETEQIIQQRIQKADKEFLLAYKYDYIVMNDEINNAANRIISIISAEHSKTKRSIYTYFKILEGEKIK</sequence>
<dbReference type="HAMAP" id="MF_00328">
    <property type="entry name" value="Guanylate_kinase"/>
    <property type="match status" value="1"/>
</dbReference>
<dbReference type="EC" id="2.7.4.8" evidence="4 12"/>
<keyword evidence="15" id="KW-1185">Reference proteome</keyword>
<dbReference type="Proteomes" id="UP000002020">
    <property type="component" value="Chromosome"/>
</dbReference>
<evidence type="ECO:0000256" key="4">
    <source>
        <dbReference type="ARBA" id="ARBA00012961"/>
    </source>
</evidence>
<evidence type="ECO:0000256" key="1">
    <source>
        <dbReference type="ARBA" id="ARBA00003531"/>
    </source>
</evidence>
<evidence type="ECO:0000256" key="9">
    <source>
        <dbReference type="ARBA" id="ARBA00022840"/>
    </source>
</evidence>
<dbReference type="PANTHER" id="PTHR23117:SF13">
    <property type="entry name" value="GUANYLATE KINASE"/>
    <property type="match status" value="1"/>
</dbReference>
<comment type="function">
    <text evidence="1 12">Essential for recycling GMP and indirectly, cGMP.</text>
</comment>
<accession>B3R0Q0</accession>
<reference evidence="14 15" key="1">
    <citation type="journal article" date="2008" name="BMC Genomics">
        <title>The linear chromosome of the plant-pathogenic mycoplasma 'Candidatus Phytoplasma mali'.</title>
        <authorList>
            <person name="Kube M."/>
            <person name="Schneider B."/>
            <person name="Kuhl H."/>
            <person name="Dandekar T."/>
            <person name="Heitmann K."/>
            <person name="Migdoll A.M."/>
            <person name="Reinhardt R."/>
            <person name="Seemueller E."/>
        </authorList>
    </citation>
    <scope>NUCLEOTIDE SEQUENCE [LARGE SCALE GENOMIC DNA]</scope>
    <source>
        <strain evidence="14 15">AT</strain>
    </source>
</reference>
<keyword evidence="8 12" id="KW-0418">Kinase</keyword>
<evidence type="ECO:0000256" key="11">
    <source>
        <dbReference type="ARBA" id="ARBA00048594"/>
    </source>
</evidence>
<evidence type="ECO:0000256" key="2">
    <source>
        <dbReference type="ARBA" id="ARBA00004496"/>
    </source>
</evidence>
<feature type="domain" description="Guanylate kinase-like" evidence="13">
    <location>
        <begin position="7"/>
        <end position="187"/>
    </location>
</feature>
<dbReference type="GO" id="GO:0004385">
    <property type="term" value="F:GMP kinase activity"/>
    <property type="evidence" value="ECO:0007669"/>
    <property type="project" value="UniProtKB-UniRule"/>
</dbReference>
<dbReference type="Pfam" id="PF00625">
    <property type="entry name" value="Guanylate_kin"/>
    <property type="match status" value="1"/>
</dbReference>
<keyword evidence="9 12" id="KW-0067">ATP-binding</keyword>
<comment type="subcellular location">
    <subcellularLocation>
        <location evidence="2 12">Cytoplasm</location>
    </subcellularLocation>
</comment>
<evidence type="ECO:0000256" key="3">
    <source>
        <dbReference type="ARBA" id="ARBA00005790"/>
    </source>
</evidence>